<name>A0A0K2JF10_SPIKU</name>
<evidence type="ECO:0000256" key="1">
    <source>
        <dbReference type="ARBA" id="ARBA00010761"/>
    </source>
</evidence>
<dbReference type="PANTHER" id="PTHR11760">
    <property type="entry name" value="30S/40S RIBOSOMAL PROTEIN S3"/>
    <property type="match status" value="1"/>
</dbReference>
<dbReference type="FunFam" id="3.30.300.20:FF:000001">
    <property type="entry name" value="30S ribosomal protein S3"/>
    <property type="match status" value="1"/>
</dbReference>
<sequence length="252" mass="28101">MGQKVSPTGLRVGVIKTWDSRWYAEKQEYVKWLHQDIKIRKALMKELKGASVSKIEIERTKKEIVIFIRTARVGVVLGQEGKNIAKLVKLVHVTIGDRKIEVKINVVEIKNPDTDAQLVANTIAEQIVNRASFRSVQKLAIKKAMKAGAQGIKTSVSGRLGGVDMARTEGYTEGTVPLATLRSDIDYALAEALTTYGQIGVKIWICKGEILSKELVSTSDEKPKFEKRDFNRSNNNRRYQGPKSHPAAKEAK</sequence>
<dbReference type="OrthoDB" id="9806396at2"/>
<dbReference type="CDD" id="cd02412">
    <property type="entry name" value="KH-II_30S_S3"/>
    <property type="match status" value="1"/>
</dbReference>
<dbReference type="PANTHER" id="PTHR11760:SF19">
    <property type="entry name" value="SMALL RIBOSOMAL SUBUNIT PROTEIN US3C"/>
    <property type="match status" value="1"/>
</dbReference>
<evidence type="ECO:0000313" key="12">
    <source>
        <dbReference type="Proteomes" id="UP000062963"/>
    </source>
</evidence>
<dbReference type="Gene3D" id="3.30.300.20">
    <property type="match status" value="1"/>
</dbReference>
<dbReference type="InterPro" id="IPR004087">
    <property type="entry name" value="KH_dom"/>
</dbReference>
<dbReference type="InterPro" id="IPR001351">
    <property type="entry name" value="Ribosomal_uS3_C"/>
</dbReference>
<comment type="similarity">
    <text evidence="1 8">Belongs to the universal ribosomal protein uS3 family.</text>
</comment>
<dbReference type="InterPro" id="IPR036419">
    <property type="entry name" value="Ribosomal_S3_C_sf"/>
</dbReference>
<dbReference type="SMART" id="SM00322">
    <property type="entry name" value="KH"/>
    <property type="match status" value="1"/>
</dbReference>
<dbReference type="Pfam" id="PF07650">
    <property type="entry name" value="KH_2"/>
    <property type="match status" value="1"/>
</dbReference>
<feature type="region of interest" description="Disordered" evidence="9">
    <location>
        <begin position="218"/>
        <end position="252"/>
    </location>
</feature>
<dbReference type="KEGG" id="skn:SKUN_00249"/>
<evidence type="ECO:0000256" key="9">
    <source>
        <dbReference type="SAM" id="MobiDB-lite"/>
    </source>
</evidence>
<dbReference type="InterPro" id="IPR015946">
    <property type="entry name" value="KH_dom-like_a/b"/>
</dbReference>
<dbReference type="GO" id="GO:0019843">
    <property type="term" value="F:rRNA binding"/>
    <property type="evidence" value="ECO:0007669"/>
    <property type="project" value="UniProtKB-UniRule"/>
</dbReference>
<dbReference type="NCBIfam" id="TIGR01009">
    <property type="entry name" value="rpsC_bact"/>
    <property type="match status" value="1"/>
</dbReference>
<dbReference type="Gene3D" id="3.30.1140.32">
    <property type="entry name" value="Ribosomal protein S3, C-terminal domain"/>
    <property type="match status" value="1"/>
</dbReference>
<dbReference type="Proteomes" id="UP000062963">
    <property type="component" value="Chromosome"/>
</dbReference>
<keyword evidence="5 8" id="KW-0687">Ribonucleoprotein</keyword>
<evidence type="ECO:0000256" key="3">
    <source>
        <dbReference type="ARBA" id="ARBA00022884"/>
    </source>
</evidence>
<evidence type="ECO:0000256" key="5">
    <source>
        <dbReference type="ARBA" id="ARBA00023274"/>
    </source>
</evidence>
<feature type="compositionally biased region" description="Basic and acidic residues" evidence="9">
    <location>
        <begin position="219"/>
        <end position="231"/>
    </location>
</feature>
<evidence type="ECO:0000256" key="2">
    <source>
        <dbReference type="ARBA" id="ARBA00022730"/>
    </source>
</evidence>
<keyword evidence="3 8" id="KW-0694">RNA-binding</keyword>
<reference evidence="11 12" key="1">
    <citation type="journal article" date="2015" name="Genome Announc.">
        <title>Complete Genome Sequence of Spiroplasma kunkelii Strain CR2-3x, Causal Agent of Corn Stunt Disease in Zea mays L.</title>
        <authorList>
            <person name="Davis R.E."/>
            <person name="Shao J."/>
            <person name="Dally E.L."/>
            <person name="Zhao Y."/>
            <person name="Gasparich G.E."/>
            <person name="Gaynor B.J."/>
            <person name="Athey J.C."/>
            <person name="Harrison N.A."/>
            <person name="Donofrio N."/>
        </authorList>
    </citation>
    <scope>NUCLEOTIDE SEQUENCE [LARGE SCALE GENOMIC DNA]</scope>
    <source>
        <strain evidence="11 12">CR2-3x</strain>
    </source>
</reference>
<dbReference type="InterPro" id="IPR004044">
    <property type="entry name" value="KH_dom_type_2"/>
</dbReference>
<dbReference type="AlphaFoldDB" id="A0A0K2JF10"/>
<comment type="function">
    <text evidence="6 8">Binds the lower part of the 30S subunit head. Binds mRNA in the 70S ribosome, positioning it for translation.</text>
</comment>
<proteinExistence type="inferred from homology"/>
<dbReference type="InterPro" id="IPR009019">
    <property type="entry name" value="KH_sf_prok-type"/>
</dbReference>
<dbReference type="GO" id="GO:0006412">
    <property type="term" value="P:translation"/>
    <property type="evidence" value="ECO:0007669"/>
    <property type="project" value="UniProtKB-UniRule"/>
</dbReference>
<organism evidence="11 12">
    <name type="scientific">Spiroplasma kunkelii CR2-3x</name>
    <dbReference type="NCBI Taxonomy" id="273035"/>
    <lineage>
        <taxon>Bacteria</taxon>
        <taxon>Bacillati</taxon>
        <taxon>Mycoplasmatota</taxon>
        <taxon>Mollicutes</taxon>
        <taxon>Entomoplasmatales</taxon>
        <taxon>Spiroplasmataceae</taxon>
        <taxon>Spiroplasma</taxon>
    </lineage>
</organism>
<dbReference type="SUPFAM" id="SSF54814">
    <property type="entry name" value="Prokaryotic type KH domain (KH-domain type II)"/>
    <property type="match status" value="1"/>
</dbReference>
<keyword evidence="2 8" id="KW-0699">rRNA-binding</keyword>
<dbReference type="HAMAP" id="MF_01309_B">
    <property type="entry name" value="Ribosomal_uS3_B"/>
    <property type="match status" value="1"/>
</dbReference>
<accession>A0A0K2JF10</accession>
<dbReference type="Pfam" id="PF00189">
    <property type="entry name" value="Ribosomal_S3_C"/>
    <property type="match status" value="1"/>
</dbReference>
<dbReference type="GO" id="GO:0022627">
    <property type="term" value="C:cytosolic small ribosomal subunit"/>
    <property type="evidence" value="ECO:0007669"/>
    <property type="project" value="TreeGrafter"/>
</dbReference>
<evidence type="ECO:0000256" key="6">
    <source>
        <dbReference type="ARBA" id="ARBA00024998"/>
    </source>
</evidence>
<dbReference type="EMBL" id="CP010899">
    <property type="protein sequence ID" value="ALA97169.1"/>
    <property type="molecule type" value="Genomic_DNA"/>
</dbReference>
<dbReference type="PATRIC" id="fig|273035.7.peg.292"/>
<comment type="subunit">
    <text evidence="8">Part of the 30S ribosomal subunit. Forms a tight complex with proteins S10 and S14.</text>
</comment>
<dbReference type="GO" id="GO:0003729">
    <property type="term" value="F:mRNA binding"/>
    <property type="evidence" value="ECO:0007669"/>
    <property type="project" value="UniProtKB-UniRule"/>
</dbReference>
<evidence type="ECO:0000256" key="8">
    <source>
        <dbReference type="HAMAP-Rule" id="MF_01309"/>
    </source>
</evidence>
<keyword evidence="4 8" id="KW-0689">Ribosomal protein</keyword>
<protein>
    <recommendedName>
        <fullName evidence="7 8">Small ribosomal subunit protein uS3</fullName>
    </recommendedName>
</protein>
<evidence type="ECO:0000256" key="7">
    <source>
        <dbReference type="ARBA" id="ARBA00035257"/>
    </source>
</evidence>
<evidence type="ECO:0000259" key="10">
    <source>
        <dbReference type="PROSITE" id="PS50823"/>
    </source>
</evidence>
<evidence type="ECO:0000313" key="11">
    <source>
        <dbReference type="EMBL" id="ALA97169.1"/>
    </source>
</evidence>
<dbReference type="InterPro" id="IPR005704">
    <property type="entry name" value="Ribosomal_uS3_bac-typ"/>
</dbReference>
<dbReference type="SUPFAM" id="SSF54821">
    <property type="entry name" value="Ribosomal protein S3 C-terminal domain"/>
    <property type="match status" value="1"/>
</dbReference>
<dbReference type="RefSeq" id="WP_053390510.1">
    <property type="nucleotide sequence ID" value="NZ_CP010899.1"/>
</dbReference>
<keyword evidence="12" id="KW-1185">Reference proteome</keyword>
<dbReference type="STRING" id="273035.SKUN_00249"/>
<dbReference type="InterPro" id="IPR057258">
    <property type="entry name" value="Ribosomal_uS3"/>
</dbReference>
<dbReference type="PROSITE" id="PS50823">
    <property type="entry name" value="KH_TYPE_2"/>
    <property type="match status" value="1"/>
</dbReference>
<feature type="domain" description="KH type-2" evidence="10">
    <location>
        <begin position="39"/>
        <end position="110"/>
    </location>
</feature>
<gene>
    <name evidence="8" type="primary">rpsC</name>
    <name evidence="11" type="ORF">SKUN_00249</name>
</gene>
<dbReference type="GO" id="GO:0003735">
    <property type="term" value="F:structural constituent of ribosome"/>
    <property type="evidence" value="ECO:0007669"/>
    <property type="project" value="InterPro"/>
</dbReference>
<evidence type="ECO:0000256" key="4">
    <source>
        <dbReference type="ARBA" id="ARBA00022980"/>
    </source>
</evidence>